<evidence type="ECO:0000259" key="1">
    <source>
        <dbReference type="Pfam" id="PF09345"/>
    </source>
</evidence>
<reference evidence="2" key="1">
    <citation type="submission" date="2015-08" db="EMBL/GenBank/DDBJ databases">
        <title>Candidatus Bacteriodes Periocalifornicus.</title>
        <authorList>
            <person name="McLean J.S."/>
            <person name="Kelley S."/>
        </authorList>
    </citation>
    <scope>NUCLEOTIDE SEQUENCE [LARGE SCALE GENOMIC DNA]</scope>
    <source>
        <strain evidence="2">12B</strain>
    </source>
</reference>
<protein>
    <submittedName>
        <fullName evidence="2">Nuclear pore complex subunit</fullName>
    </submittedName>
</protein>
<dbReference type="STRING" id="1702214.AL399_00590"/>
<gene>
    <name evidence="2" type="ORF">AL399_00590</name>
</gene>
<dbReference type="EMBL" id="LIIK01000002">
    <property type="protein sequence ID" value="KQM09580.1"/>
    <property type="molecule type" value="Genomic_DNA"/>
</dbReference>
<keyword evidence="3" id="KW-1185">Reference proteome</keyword>
<evidence type="ECO:0000313" key="3">
    <source>
        <dbReference type="Proteomes" id="UP000054172"/>
    </source>
</evidence>
<dbReference type="Proteomes" id="UP000054172">
    <property type="component" value="Unassembled WGS sequence"/>
</dbReference>
<sequence length="127" mass="14303">METIKILGTDDTPSVTLDAANDLFEISGRSLPEDVTAFYAPILAWLDEYAGSPNAKTVFTFKLVYFNTASSKLLLDVLMKLEEIHSDGHEVLVRWCYPEDDEDMRDAGEEYADIVDIPFEQVSYEVA</sequence>
<dbReference type="AlphaFoldDB" id="A0A0Q4B9N6"/>
<dbReference type="PATRIC" id="fig|1702214.3.peg.756"/>
<feature type="domain" description="SiaC family regulatory phosphoprotein" evidence="1">
    <location>
        <begin position="8"/>
        <end position="123"/>
    </location>
</feature>
<dbReference type="Pfam" id="PF09345">
    <property type="entry name" value="SiaC"/>
    <property type="match status" value="1"/>
</dbReference>
<accession>A0A0Q4B9N6</accession>
<evidence type="ECO:0000313" key="2">
    <source>
        <dbReference type="EMBL" id="KQM09580.1"/>
    </source>
</evidence>
<dbReference type="InterPro" id="IPR018530">
    <property type="entry name" value="SiaC"/>
</dbReference>
<proteinExistence type="predicted"/>
<comment type="caution">
    <text evidence="2">The sequence shown here is derived from an EMBL/GenBank/DDBJ whole genome shotgun (WGS) entry which is preliminary data.</text>
</comment>
<name>A0A0Q4B9N6_9BACT</name>
<organism evidence="2 3">
    <name type="scientific">Candidatus [Bacteroides] periocalifornicus</name>
    <dbReference type="NCBI Taxonomy" id="1702214"/>
    <lineage>
        <taxon>Bacteria</taxon>
        <taxon>Pseudomonadati</taxon>
        <taxon>Bacteroidota</taxon>
    </lineage>
</organism>